<keyword evidence="2" id="KW-1185">Reference proteome</keyword>
<comment type="caution">
    <text evidence="1">The sequence shown here is derived from an EMBL/GenBank/DDBJ whole genome shotgun (WGS) entry which is preliminary data.</text>
</comment>
<organism evidence="1 2">
    <name type="scientific">Canavalia gladiata</name>
    <name type="common">Sword bean</name>
    <name type="synonym">Dolichos gladiatus</name>
    <dbReference type="NCBI Taxonomy" id="3824"/>
    <lineage>
        <taxon>Eukaryota</taxon>
        <taxon>Viridiplantae</taxon>
        <taxon>Streptophyta</taxon>
        <taxon>Embryophyta</taxon>
        <taxon>Tracheophyta</taxon>
        <taxon>Spermatophyta</taxon>
        <taxon>Magnoliopsida</taxon>
        <taxon>eudicotyledons</taxon>
        <taxon>Gunneridae</taxon>
        <taxon>Pentapetalae</taxon>
        <taxon>rosids</taxon>
        <taxon>fabids</taxon>
        <taxon>Fabales</taxon>
        <taxon>Fabaceae</taxon>
        <taxon>Papilionoideae</taxon>
        <taxon>50 kb inversion clade</taxon>
        <taxon>NPAAA clade</taxon>
        <taxon>indigoferoid/millettioid clade</taxon>
        <taxon>Phaseoleae</taxon>
        <taxon>Canavalia</taxon>
    </lineage>
</organism>
<name>A0AAN9MXE9_CANGL</name>
<reference evidence="1 2" key="1">
    <citation type="submission" date="2024-01" db="EMBL/GenBank/DDBJ databases">
        <title>The genomes of 5 underutilized Papilionoideae crops provide insights into root nodulation and disease resistanc.</title>
        <authorList>
            <person name="Jiang F."/>
        </authorList>
    </citation>
    <scope>NUCLEOTIDE SEQUENCE [LARGE SCALE GENOMIC DNA]</scope>
    <source>
        <strain evidence="1">LVBAO_FW01</strain>
        <tissue evidence="1">Leaves</tissue>
    </source>
</reference>
<dbReference type="AlphaFoldDB" id="A0AAN9MXE9"/>
<gene>
    <name evidence="1" type="ORF">VNO77_02042</name>
</gene>
<sequence length="175" mass="18885">MSLVVGASAFKFHKPLFEPQKVSVILDPSSDGLAGSTWGAHATACGGARVRGVGIKNCTTWGSNGEPGRCKRCVCHCAKRSLAWGCLRIEQTVVRFGTYVEPCLASCMYGKTGNPTVVHSLPFENMVLSEGHNSGYYRFDPEGFDEDCVKLGGQESICIVLYPHIQATDHNSQAL</sequence>
<proteinExistence type="predicted"/>
<accession>A0AAN9MXE9</accession>
<protein>
    <submittedName>
        <fullName evidence="1">Uncharacterized protein</fullName>
    </submittedName>
</protein>
<evidence type="ECO:0000313" key="1">
    <source>
        <dbReference type="EMBL" id="KAK7360069.1"/>
    </source>
</evidence>
<dbReference type="EMBL" id="JAYMYQ010000001">
    <property type="protein sequence ID" value="KAK7360069.1"/>
    <property type="molecule type" value="Genomic_DNA"/>
</dbReference>
<evidence type="ECO:0000313" key="2">
    <source>
        <dbReference type="Proteomes" id="UP001367508"/>
    </source>
</evidence>
<dbReference type="Proteomes" id="UP001367508">
    <property type="component" value="Unassembled WGS sequence"/>
</dbReference>